<accession>A0A1G7VYX0</accession>
<evidence type="ECO:0000313" key="2">
    <source>
        <dbReference type="Proteomes" id="UP000199296"/>
    </source>
</evidence>
<dbReference type="AlphaFoldDB" id="A0A1G7VYX0"/>
<dbReference type="RefSeq" id="WP_093366837.1">
    <property type="nucleotide sequence ID" value="NZ_FNCW01000004.1"/>
</dbReference>
<keyword evidence="2" id="KW-1185">Reference proteome</keyword>
<name>A0A1G7VYX0_9FLAO</name>
<organism evidence="1 2">
    <name type="scientific">Psychroflexus sediminis</name>
    <dbReference type="NCBI Taxonomy" id="470826"/>
    <lineage>
        <taxon>Bacteria</taxon>
        <taxon>Pseudomonadati</taxon>
        <taxon>Bacteroidota</taxon>
        <taxon>Flavobacteriia</taxon>
        <taxon>Flavobacteriales</taxon>
        <taxon>Flavobacteriaceae</taxon>
        <taxon>Psychroflexus</taxon>
    </lineage>
</organism>
<dbReference type="EMBL" id="FNCW01000004">
    <property type="protein sequence ID" value="SDG64942.1"/>
    <property type="molecule type" value="Genomic_DNA"/>
</dbReference>
<reference evidence="1 2" key="1">
    <citation type="submission" date="2016-10" db="EMBL/GenBank/DDBJ databases">
        <authorList>
            <person name="de Groot N.N."/>
        </authorList>
    </citation>
    <scope>NUCLEOTIDE SEQUENCE [LARGE SCALE GENOMIC DNA]</scope>
    <source>
        <strain evidence="1 2">DSM 19803</strain>
    </source>
</reference>
<dbReference type="Proteomes" id="UP000199296">
    <property type="component" value="Unassembled WGS sequence"/>
</dbReference>
<dbReference type="OrthoDB" id="9777975at2"/>
<sequence>MESLSEFYSPDIQAYRDKVEMLSMMSTDDPEFWVANTQTPVVASTESTIATHHAYHAKTLRLRANALVIKHVSYHGYYEDPSGGKLCRLYS</sequence>
<gene>
    <name evidence="1" type="ORF">SAMN04488027_104267</name>
</gene>
<evidence type="ECO:0000313" key="1">
    <source>
        <dbReference type="EMBL" id="SDG64942.1"/>
    </source>
</evidence>
<protein>
    <submittedName>
        <fullName evidence="1">Uncharacterized protein</fullName>
    </submittedName>
</protein>
<proteinExistence type="predicted"/>